<dbReference type="InterPro" id="IPR008432">
    <property type="entry name" value="COX5C"/>
</dbReference>
<keyword evidence="8 9" id="KW-0472">Membrane</keyword>
<keyword evidence="5" id="KW-0999">Mitochondrion inner membrane</keyword>
<protein>
    <recommendedName>
        <fullName evidence="12">Cytochrome c oxidase subunit 5C</fullName>
    </recommendedName>
</protein>
<evidence type="ECO:0000256" key="9">
    <source>
        <dbReference type="SAM" id="Phobius"/>
    </source>
</evidence>
<reference evidence="10" key="1">
    <citation type="submission" date="2022-08" db="EMBL/GenBank/DDBJ databases">
        <authorList>
            <person name="Gutierrez-Valencia J."/>
        </authorList>
    </citation>
    <scope>NUCLEOTIDE SEQUENCE</scope>
</reference>
<dbReference type="EMBL" id="CAMGYJ010000008">
    <property type="protein sequence ID" value="CAI0455142.1"/>
    <property type="molecule type" value="Genomic_DNA"/>
</dbReference>
<dbReference type="GO" id="GO:0005743">
    <property type="term" value="C:mitochondrial inner membrane"/>
    <property type="evidence" value="ECO:0007669"/>
    <property type="project" value="UniProtKB-SubCell"/>
</dbReference>
<feature type="transmembrane region" description="Helical" evidence="9">
    <location>
        <begin position="22"/>
        <end position="38"/>
    </location>
</feature>
<evidence type="ECO:0008006" key="12">
    <source>
        <dbReference type="Google" id="ProtNLM"/>
    </source>
</evidence>
<keyword evidence="7" id="KW-0496">Mitochondrion</keyword>
<comment type="similarity">
    <text evidence="3">Belongs to the cytochrome c oxidase subunit 5C family.</text>
</comment>
<comment type="function">
    <text evidence="1">This protein is one of the nuclear-coded polypeptide chains of cytochrome c oxidase, the terminal oxidase in mitochondrial electron transport.</text>
</comment>
<dbReference type="PIRSF" id="PIRSF038131">
    <property type="entry name" value="COX5C"/>
    <property type="match status" value="1"/>
</dbReference>
<keyword evidence="4 9" id="KW-0812">Transmembrane</keyword>
<evidence type="ECO:0000256" key="5">
    <source>
        <dbReference type="ARBA" id="ARBA00022792"/>
    </source>
</evidence>
<dbReference type="PANTHER" id="PTHR34372:SF3">
    <property type="entry name" value="CYTOCHROME C OXIDASE SUBUNIT 5C-4-RELATED"/>
    <property type="match status" value="1"/>
</dbReference>
<evidence type="ECO:0000256" key="8">
    <source>
        <dbReference type="ARBA" id="ARBA00023136"/>
    </source>
</evidence>
<evidence type="ECO:0000256" key="1">
    <source>
        <dbReference type="ARBA" id="ARBA00002480"/>
    </source>
</evidence>
<proteinExistence type="inferred from homology"/>
<sequence>MAGGAGKVAHSAYKGPSIIKEIIYGISLGLAAGGLWKMHHWNNQRRTREFYDLLEKGVISVVVEDE</sequence>
<dbReference type="PANTHER" id="PTHR34372">
    <property type="entry name" value="CYTOCHROME C OXIDASE SUBUNIT 5C-2-RELATED"/>
    <property type="match status" value="1"/>
</dbReference>
<gene>
    <name evidence="10" type="ORF">LITE_LOCUS32222</name>
</gene>
<evidence type="ECO:0000256" key="3">
    <source>
        <dbReference type="ARBA" id="ARBA00009591"/>
    </source>
</evidence>
<dbReference type="Proteomes" id="UP001154282">
    <property type="component" value="Unassembled WGS sequence"/>
</dbReference>
<evidence type="ECO:0000313" key="11">
    <source>
        <dbReference type="Proteomes" id="UP001154282"/>
    </source>
</evidence>
<keyword evidence="6 9" id="KW-1133">Transmembrane helix</keyword>
<comment type="subcellular location">
    <subcellularLocation>
        <location evidence="2">Mitochondrion inner membrane</location>
    </subcellularLocation>
</comment>
<evidence type="ECO:0000313" key="10">
    <source>
        <dbReference type="EMBL" id="CAI0455142.1"/>
    </source>
</evidence>
<comment type="caution">
    <text evidence="10">The sequence shown here is derived from an EMBL/GenBank/DDBJ whole genome shotgun (WGS) entry which is preliminary data.</text>
</comment>
<evidence type="ECO:0000256" key="4">
    <source>
        <dbReference type="ARBA" id="ARBA00022692"/>
    </source>
</evidence>
<keyword evidence="11" id="KW-1185">Reference proteome</keyword>
<dbReference type="AlphaFoldDB" id="A0AAV0N9N6"/>
<organism evidence="10 11">
    <name type="scientific">Linum tenue</name>
    <dbReference type="NCBI Taxonomy" id="586396"/>
    <lineage>
        <taxon>Eukaryota</taxon>
        <taxon>Viridiplantae</taxon>
        <taxon>Streptophyta</taxon>
        <taxon>Embryophyta</taxon>
        <taxon>Tracheophyta</taxon>
        <taxon>Spermatophyta</taxon>
        <taxon>Magnoliopsida</taxon>
        <taxon>eudicotyledons</taxon>
        <taxon>Gunneridae</taxon>
        <taxon>Pentapetalae</taxon>
        <taxon>rosids</taxon>
        <taxon>fabids</taxon>
        <taxon>Malpighiales</taxon>
        <taxon>Linaceae</taxon>
        <taxon>Linum</taxon>
    </lineage>
</organism>
<accession>A0AAV0N9N6</accession>
<evidence type="ECO:0000256" key="2">
    <source>
        <dbReference type="ARBA" id="ARBA00004273"/>
    </source>
</evidence>
<evidence type="ECO:0000256" key="6">
    <source>
        <dbReference type="ARBA" id="ARBA00022989"/>
    </source>
</evidence>
<evidence type="ECO:0000256" key="7">
    <source>
        <dbReference type="ARBA" id="ARBA00023128"/>
    </source>
</evidence>
<name>A0AAV0N9N6_9ROSI</name>